<feature type="transmembrane region" description="Helical" evidence="1">
    <location>
        <begin position="25"/>
        <end position="46"/>
    </location>
</feature>
<evidence type="ECO:0000256" key="1">
    <source>
        <dbReference type="SAM" id="Phobius"/>
    </source>
</evidence>
<gene>
    <name evidence="2" type="ORF">GN958_ATG02591</name>
</gene>
<reference evidence="2" key="1">
    <citation type="submission" date="2020-03" db="EMBL/GenBank/DDBJ databases">
        <title>Hybrid Assembly of Korean Phytophthora infestans isolates.</title>
        <authorList>
            <person name="Prokchorchik M."/>
            <person name="Lee Y."/>
            <person name="Seo J."/>
            <person name="Cho J.-H."/>
            <person name="Park Y.-E."/>
            <person name="Jang D.-C."/>
            <person name="Im J.-S."/>
            <person name="Choi J.-G."/>
            <person name="Park H.-J."/>
            <person name="Lee G.-B."/>
            <person name="Lee Y.-G."/>
            <person name="Hong S.-Y."/>
            <person name="Cho K."/>
            <person name="Sohn K.H."/>
        </authorList>
    </citation>
    <scope>NUCLEOTIDE SEQUENCE</scope>
    <source>
        <strain evidence="2">KR_2_A2</strain>
    </source>
</reference>
<sequence length="69" mass="7482">MNFGRVAIRTGILLHVRKTNQSRRIVIAASASGSMYTFGTLTPYALPVPVTMNDTLKKVSASFGLHETS</sequence>
<dbReference type="Proteomes" id="UP000704712">
    <property type="component" value="Unassembled WGS sequence"/>
</dbReference>
<dbReference type="EMBL" id="JAACNO010000312">
    <property type="protein sequence ID" value="KAF4148267.1"/>
    <property type="molecule type" value="Genomic_DNA"/>
</dbReference>
<evidence type="ECO:0000313" key="2">
    <source>
        <dbReference type="EMBL" id="KAF4148267.1"/>
    </source>
</evidence>
<accession>A0A8S9V7Z8</accession>
<organism evidence="2 3">
    <name type="scientific">Phytophthora infestans</name>
    <name type="common">Potato late blight agent</name>
    <name type="synonym">Botrytis infestans</name>
    <dbReference type="NCBI Taxonomy" id="4787"/>
    <lineage>
        <taxon>Eukaryota</taxon>
        <taxon>Sar</taxon>
        <taxon>Stramenopiles</taxon>
        <taxon>Oomycota</taxon>
        <taxon>Peronosporomycetes</taxon>
        <taxon>Peronosporales</taxon>
        <taxon>Peronosporaceae</taxon>
        <taxon>Phytophthora</taxon>
    </lineage>
</organism>
<keyword evidence="1" id="KW-0812">Transmembrane</keyword>
<proteinExistence type="predicted"/>
<comment type="caution">
    <text evidence="2">The sequence shown here is derived from an EMBL/GenBank/DDBJ whole genome shotgun (WGS) entry which is preliminary data.</text>
</comment>
<protein>
    <submittedName>
        <fullName evidence="2">Uncharacterized protein</fullName>
    </submittedName>
</protein>
<evidence type="ECO:0000313" key="3">
    <source>
        <dbReference type="Proteomes" id="UP000704712"/>
    </source>
</evidence>
<keyword evidence="1" id="KW-1133">Transmembrane helix</keyword>
<dbReference type="AlphaFoldDB" id="A0A8S9V7Z8"/>
<keyword evidence="1" id="KW-0472">Membrane</keyword>
<name>A0A8S9V7Z8_PHYIN</name>